<organism evidence="9 10">
    <name type="scientific">Mollisia scopiformis</name>
    <name type="common">Conifer needle endophyte fungus</name>
    <name type="synonym">Phialocephala scopiformis</name>
    <dbReference type="NCBI Taxonomy" id="149040"/>
    <lineage>
        <taxon>Eukaryota</taxon>
        <taxon>Fungi</taxon>
        <taxon>Dikarya</taxon>
        <taxon>Ascomycota</taxon>
        <taxon>Pezizomycotina</taxon>
        <taxon>Leotiomycetes</taxon>
        <taxon>Helotiales</taxon>
        <taxon>Mollisiaceae</taxon>
        <taxon>Mollisia</taxon>
    </lineage>
</organism>
<dbReference type="PANTHER" id="PTHR23511">
    <property type="entry name" value="SYNAPTIC VESICLE GLYCOPROTEIN 2"/>
    <property type="match status" value="1"/>
</dbReference>
<protein>
    <submittedName>
        <fullName evidence="9">Putative sugar transporter</fullName>
    </submittedName>
</protein>
<gene>
    <name evidence="9" type="ORF">LY89DRAFT_595313</name>
</gene>
<dbReference type="GO" id="GO:0022857">
    <property type="term" value="F:transmembrane transporter activity"/>
    <property type="evidence" value="ECO:0007669"/>
    <property type="project" value="InterPro"/>
</dbReference>
<dbReference type="PANTHER" id="PTHR23511:SF5">
    <property type="entry name" value="MAJOR FACILITATOR-TYPE TRANSPORTER HXNZ-RELATED"/>
    <property type="match status" value="1"/>
</dbReference>
<dbReference type="RefSeq" id="XP_018065722.1">
    <property type="nucleotide sequence ID" value="XM_018209853.1"/>
</dbReference>
<evidence type="ECO:0000256" key="3">
    <source>
        <dbReference type="ARBA" id="ARBA00022448"/>
    </source>
</evidence>
<evidence type="ECO:0000256" key="5">
    <source>
        <dbReference type="ARBA" id="ARBA00022989"/>
    </source>
</evidence>
<dbReference type="InterPro" id="IPR020846">
    <property type="entry name" value="MFS_dom"/>
</dbReference>
<evidence type="ECO:0000256" key="4">
    <source>
        <dbReference type="ARBA" id="ARBA00022692"/>
    </source>
</evidence>
<evidence type="ECO:0000256" key="2">
    <source>
        <dbReference type="ARBA" id="ARBA00008335"/>
    </source>
</evidence>
<dbReference type="InParanoid" id="A0A194WUS8"/>
<evidence type="ECO:0000313" key="9">
    <source>
        <dbReference type="EMBL" id="KUJ11367.1"/>
    </source>
</evidence>
<feature type="transmembrane region" description="Helical" evidence="7">
    <location>
        <begin position="399"/>
        <end position="419"/>
    </location>
</feature>
<dbReference type="SUPFAM" id="SSF103473">
    <property type="entry name" value="MFS general substrate transporter"/>
    <property type="match status" value="1"/>
</dbReference>
<name>A0A194WUS8_MOLSC</name>
<feature type="transmembrane region" description="Helical" evidence="7">
    <location>
        <begin position="113"/>
        <end position="145"/>
    </location>
</feature>
<keyword evidence="10" id="KW-1185">Reference proteome</keyword>
<dbReference type="PROSITE" id="PS50850">
    <property type="entry name" value="MFS"/>
    <property type="match status" value="1"/>
</dbReference>
<evidence type="ECO:0000259" key="8">
    <source>
        <dbReference type="PROSITE" id="PS50850"/>
    </source>
</evidence>
<feature type="transmembrane region" description="Helical" evidence="7">
    <location>
        <begin position="425"/>
        <end position="446"/>
    </location>
</feature>
<evidence type="ECO:0000256" key="1">
    <source>
        <dbReference type="ARBA" id="ARBA00004141"/>
    </source>
</evidence>
<dbReference type="InterPro" id="IPR011701">
    <property type="entry name" value="MFS"/>
</dbReference>
<comment type="subcellular location">
    <subcellularLocation>
        <location evidence="1">Membrane</location>
        <topology evidence="1">Multi-pass membrane protein</topology>
    </subcellularLocation>
</comment>
<dbReference type="FunFam" id="1.20.1250.20:FF:000171">
    <property type="entry name" value="MFS general substrate transporter"/>
    <property type="match status" value="1"/>
</dbReference>
<keyword evidence="5 7" id="KW-1133">Transmembrane helix</keyword>
<dbReference type="Gene3D" id="1.20.1250.20">
    <property type="entry name" value="MFS general substrate transporter like domains"/>
    <property type="match status" value="1"/>
</dbReference>
<feature type="transmembrane region" description="Helical" evidence="7">
    <location>
        <begin position="81"/>
        <end position="101"/>
    </location>
</feature>
<dbReference type="AlphaFoldDB" id="A0A194WUS8"/>
<dbReference type="OrthoDB" id="4139357at2759"/>
<keyword evidence="3" id="KW-0813">Transport</keyword>
<feature type="transmembrane region" description="Helical" evidence="7">
    <location>
        <begin position="373"/>
        <end position="392"/>
    </location>
</feature>
<evidence type="ECO:0000256" key="6">
    <source>
        <dbReference type="ARBA" id="ARBA00023136"/>
    </source>
</evidence>
<dbReference type="Pfam" id="PF07690">
    <property type="entry name" value="MFS_1"/>
    <property type="match status" value="1"/>
</dbReference>
<keyword evidence="4 7" id="KW-0812">Transmembrane</keyword>
<feature type="transmembrane region" description="Helical" evidence="7">
    <location>
        <begin position="324"/>
        <end position="345"/>
    </location>
</feature>
<reference evidence="9 10" key="1">
    <citation type="submission" date="2015-10" db="EMBL/GenBank/DDBJ databases">
        <title>Full genome of DAOMC 229536 Phialocephala scopiformis, a fungal endophyte of spruce producing the potent anti-insectan compound rugulosin.</title>
        <authorList>
            <consortium name="DOE Joint Genome Institute"/>
            <person name="Walker A.K."/>
            <person name="Frasz S.L."/>
            <person name="Seifert K.A."/>
            <person name="Miller J.D."/>
            <person name="Mondo S.J."/>
            <person name="Labutti K."/>
            <person name="Lipzen A."/>
            <person name="Dockter R."/>
            <person name="Kennedy M."/>
            <person name="Grigoriev I.V."/>
            <person name="Spatafora J.W."/>
        </authorList>
    </citation>
    <scope>NUCLEOTIDE SEQUENCE [LARGE SCALE GENOMIC DNA]</scope>
    <source>
        <strain evidence="9 10">CBS 120377</strain>
    </source>
</reference>
<dbReference type="GeneID" id="28819579"/>
<keyword evidence="6 7" id="KW-0472">Membrane</keyword>
<feature type="domain" description="Major facilitator superfamily (MFS) profile" evidence="8">
    <location>
        <begin position="46"/>
        <end position="509"/>
    </location>
</feature>
<evidence type="ECO:0000313" key="10">
    <source>
        <dbReference type="Proteomes" id="UP000070700"/>
    </source>
</evidence>
<evidence type="ECO:0000256" key="7">
    <source>
        <dbReference type="SAM" id="Phobius"/>
    </source>
</evidence>
<comment type="similarity">
    <text evidence="2">Belongs to the major facilitator superfamily.</text>
</comment>
<dbReference type="CDD" id="cd17316">
    <property type="entry name" value="MFS_SV2_like"/>
    <property type="match status" value="1"/>
</dbReference>
<keyword evidence="9" id="KW-0762">Sugar transport</keyword>
<proteinExistence type="inferred from homology"/>
<feature type="transmembrane region" description="Helical" evidence="7">
    <location>
        <begin position="487"/>
        <end position="506"/>
    </location>
</feature>
<accession>A0A194WUS8</accession>
<dbReference type="GO" id="GO:0016020">
    <property type="term" value="C:membrane"/>
    <property type="evidence" value="ECO:0007669"/>
    <property type="project" value="UniProtKB-SubCell"/>
</dbReference>
<sequence>MNETESITGELATIHLPGLDSVFEEQAALLNHAVQVIGMGKYQWALFVLAGYGWMCDQLWQTTVSDALAQVAVEFQPQHSAFLSLALIAGLVCGAGFWGLGSDLIGRRLAFNLTLFIAGVFGLAAGAAPNFVACAMLCSFIGFGVGGNLPVDSAIFLEFLPATHQYLLVILSVWWALGQIIPAGAAWGFLPNFSCASTTPAGQCHKADNMGWRYLMYTMGALTLVLWAGRFLFFRLHESPKYLVGQGRYVEAIEVLDAVAKYNGTSQPITVAMLEKIELDHAERHGKSHEVAPVDRKAAIKRSLRAFKPGGFPHVRALFSTFKLAYSFTLILLIWGMIGLASPLYSNFLPEYLAAHGAKTGDGSINITYRNNFIIIVCSLPGTLLGGWLIGIKYVGRRGTLGASLIITSIFLFAFTTAKTSAENLAFNCVSTFVQYIMWGALYCYTPEVIPSLHRGTGTGLASAFNRVCGLMAPIIATYVGYSDVPIFVSASLYLVAGLLSFCLPFETMGKAAI</sequence>
<feature type="transmembrane region" description="Helical" evidence="7">
    <location>
        <begin position="166"/>
        <end position="190"/>
    </location>
</feature>
<dbReference type="KEGG" id="psco:LY89DRAFT_595313"/>
<dbReference type="InterPro" id="IPR036259">
    <property type="entry name" value="MFS_trans_sf"/>
</dbReference>
<feature type="transmembrane region" description="Helical" evidence="7">
    <location>
        <begin position="458"/>
        <end position="481"/>
    </location>
</feature>
<dbReference type="Proteomes" id="UP000070700">
    <property type="component" value="Unassembled WGS sequence"/>
</dbReference>
<dbReference type="EMBL" id="KQ947427">
    <property type="protein sequence ID" value="KUJ11367.1"/>
    <property type="molecule type" value="Genomic_DNA"/>
</dbReference>
<feature type="transmembrane region" description="Helical" evidence="7">
    <location>
        <begin position="214"/>
        <end position="233"/>
    </location>
</feature>